<evidence type="ECO:0000313" key="2">
    <source>
        <dbReference type="Proteomes" id="UP000319824"/>
    </source>
</evidence>
<dbReference type="Proteomes" id="UP000319824">
    <property type="component" value="Unassembled WGS sequence"/>
</dbReference>
<dbReference type="EMBL" id="VISO01000001">
    <property type="protein sequence ID" value="TVZ74937.1"/>
    <property type="molecule type" value="Genomic_DNA"/>
</dbReference>
<dbReference type="RefSeq" id="WP_022718798.1">
    <property type="nucleotide sequence ID" value="NZ_ATTQ01000031.1"/>
</dbReference>
<comment type="caution">
    <text evidence="1">The sequence shown here is derived from an EMBL/GenBank/DDBJ whole genome shotgun (WGS) entry which is preliminary data.</text>
</comment>
<dbReference type="AlphaFoldDB" id="A0A559TK51"/>
<name>A0A559TK51_9HYPH</name>
<proteinExistence type="predicted"/>
<evidence type="ECO:0000313" key="1">
    <source>
        <dbReference type="EMBL" id="TVZ74937.1"/>
    </source>
</evidence>
<gene>
    <name evidence="1" type="ORF">BCL32_0275</name>
</gene>
<organism evidence="1 2">
    <name type="scientific">Rhizobium mongolense USDA 1844</name>
    <dbReference type="NCBI Taxonomy" id="1079460"/>
    <lineage>
        <taxon>Bacteria</taxon>
        <taxon>Pseudomonadati</taxon>
        <taxon>Pseudomonadota</taxon>
        <taxon>Alphaproteobacteria</taxon>
        <taxon>Hyphomicrobiales</taxon>
        <taxon>Rhizobiaceae</taxon>
        <taxon>Rhizobium/Agrobacterium group</taxon>
        <taxon>Rhizobium</taxon>
    </lineage>
</organism>
<sequence>MADDSRTQLADLISRHRSLVALLGPTMREESLRQRTGTRGGRQLTTEEHRLRADIIAWSPKNTSEAREKLRYLASFIAATGLGFDAETLDVILKSVGQFF</sequence>
<reference evidence="1 2" key="1">
    <citation type="submission" date="2019-06" db="EMBL/GenBank/DDBJ databases">
        <title>Pac Bio to generate improved reference genome sequences for organisms with transposon mutant libraries (support for FEBA project).</title>
        <authorList>
            <person name="Blow M."/>
        </authorList>
    </citation>
    <scope>NUCLEOTIDE SEQUENCE [LARGE SCALE GENOMIC DNA]</scope>
    <source>
        <strain evidence="1 2">USDA 1844</strain>
    </source>
</reference>
<accession>A0A559TK51</accession>
<protein>
    <submittedName>
        <fullName evidence="1">Uncharacterized protein</fullName>
    </submittedName>
</protein>